<dbReference type="SUPFAM" id="SSF48452">
    <property type="entry name" value="TPR-like"/>
    <property type="match status" value="3"/>
</dbReference>
<dbReference type="Pfam" id="PF13432">
    <property type="entry name" value="TPR_16"/>
    <property type="match status" value="1"/>
</dbReference>
<comment type="subcellular location">
    <subcellularLocation>
        <location evidence="1">Mitochondrion outer membrane</location>
        <topology evidence="1">Single-pass membrane protein</topology>
    </subcellularLocation>
</comment>
<feature type="compositionally biased region" description="Low complexity" evidence="11">
    <location>
        <begin position="615"/>
        <end position="634"/>
    </location>
</feature>
<feature type="compositionally biased region" description="Basic residues" evidence="11">
    <location>
        <begin position="57"/>
        <end position="69"/>
    </location>
</feature>
<evidence type="ECO:0000256" key="2">
    <source>
        <dbReference type="ARBA" id="ARBA00022692"/>
    </source>
</evidence>
<evidence type="ECO:0000256" key="5">
    <source>
        <dbReference type="ARBA" id="ARBA00022803"/>
    </source>
</evidence>
<evidence type="ECO:0000313" key="12">
    <source>
        <dbReference type="EMBL" id="TDL16794.1"/>
    </source>
</evidence>
<name>A0A4Y7PN13_9AGAM</name>
<gene>
    <name evidence="12" type="ORF">BD410DRAFT_755082</name>
</gene>
<keyword evidence="7" id="KW-0496">Mitochondrion</keyword>
<keyword evidence="13" id="KW-1185">Reference proteome</keyword>
<evidence type="ECO:0000256" key="8">
    <source>
        <dbReference type="ARBA" id="ARBA00023136"/>
    </source>
</evidence>
<feature type="region of interest" description="Disordered" evidence="11">
    <location>
        <begin position="48"/>
        <end position="91"/>
    </location>
</feature>
<dbReference type="Pfam" id="PF13181">
    <property type="entry name" value="TPR_8"/>
    <property type="match status" value="1"/>
</dbReference>
<accession>A0A4Y7PN13</accession>
<sequence length="673" mass="73919">MSSTPTDTQTLTVVERVQSFVSEHKQAIIIGAAAAVAIGGVAYYASTSSAGDASSRSGRRKKKKGKKGGNGKDSPIIEEKERDPEELDEPALTTEQIAALTPEERDAKALQYKTDGNAAFHARQFRLAAELYIRAIAVAAKPEAVFYSNLAACYANSPQPDHEKTVANCDEALKLDPMYVKALNRRAGALEKLGKLTEALRDYTAVTILERFANEKSSKNVERMIQVLTDRQFKKIREEKKLKMPPPTFIDAYFGAFRERPRPPFPSPKPGSDTKGSDTKPETGDETLKLALDALDARDYLHAFSLVNEALEQGESWDEGRAEALNLRGSFRFLSADTEGAHADLQEAIKLSPRSVQSRVKIASVYMEMGRGEEGFAALDDALKIDEKDGDIFYHRGQMMFIMERPKEAATCYEQAIALEPNFVFSQIQLAVVKYKMGKVDVAKKKFKEAIRNFPNRSEPYNYYGELLLDQQLWPEAVENFDIAIKLEKEKKPPMNVLPLVNKGLALYQWKQDIHTAEALGLEALAVDPECEAAVATIAQLSLQLGKVEMSARMFWKQAELTKVDAELVNALKFAFASDAQLEFMHNYPHIAKEFMAVTTPPAPASNTDAPQPGPSTSADPSSSTAPSETTAPAEGGERSQTEGHGGASESAGTTEETEETSPSHPPPPYTPS</sequence>
<evidence type="ECO:0000313" key="13">
    <source>
        <dbReference type="Proteomes" id="UP000294933"/>
    </source>
</evidence>
<proteinExistence type="inferred from homology"/>
<keyword evidence="6" id="KW-1133">Transmembrane helix</keyword>
<dbReference type="EMBL" id="ML170235">
    <property type="protein sequence ID" value="TDL16794.1"/>
    <property type="molecule type" value="Genomic_DNA"/>
</dbReference>
<keyword evidence="3" id="KW-0677">Repeat</keyword>
<organism evidence="12 13">
    <name type="scientific">Rickenella mellea</name>
    <dbReference type="NCBI Taxonomy" id="50990"/>
    <lineage>
        <taxon>Eukaryota</taxon>
        <taxon>Fungi</taxon>
        <taxon>Dikarya</taxon>
        <taxon>Basidiomycota</taxon>
        <taxon>Agaricomycotina</taxon>
        <taxon>Agaricomycetes</taxon>
        <taxon>Hymenochaetales</taxon>
        <taxon>Rickenellaceae</taxon>
        <taxon>Rickenella</taxon>
    </lineage>
</organism>
<dbReference type="InterPro" id="IPR019734">
    <property type="entry name" value="TPR_rpt"/>
</dbReference>
<feature type="repeat" description="TPR" evidence="10">
    <location>
        <begin position="390"/>
        <end position="423"/>
    </location>
</feature>
<dbReference type="STRING" id="50990.A0A4Y7PN13"/>
<evidence type="ECO:0000256" key="9">
    <source>
        <dbReference type="ARBA" id="ARBA00038030"/>
    </source>
</evidence>
<evidence type="ECO:0000256" key="6">
    <source>
        <dbReference type="ARBA" id="ARBA00022989"/>
    </source>
</evidence>
<dbReference type="PANTHER" id="PTHR46208:SF1">
    <property type="entry name" value="MITOCHONDRIAL IMPORT RECEPTOR SUBUNIT TOM70"/>
    <property type="match status" value="1"/>
</dbReference>
<feature type="compositionally biased region" description="Pro residues" evidence="11">
    <location>
        <begin position="664"/>
        <end position="673"/>
    </location>
</feature>
<dbReference type="GO" id="GO:0005741">
    <property type="term" value="C:mitochondrial outer membrane"/>
    <property type="evidence" value="ECO:0007669"/>
    <property type="project" value="UniProtKB-SubCell"/>
</dbReference>
<dbReference type="Proteomes" id="UP000294933">
    <property type="component" value="Unassembled WGS sequence"/>
</dbReference>
<dbReference type="PANTHER" id="PTHR46208">
    <property type="entry name" value="MITOCHONDRIAL IMPORT RECEPTOR SUBUNIT TOM70"/>
    <property type="match status" value="1"/>
</dbReference>
<protein>
    <submittedName>
        <fullName evidence="12">TPR-like protein</fullName>
    </submittedName>
</protein>
<feature type="region of interest" description="Disordered" evidence="11">
    <location>
        <begin position="260"/>
        <end position="284"/>
    </location>
</feature>
<keyword evidence="4" id="KW-1000">Mitochondrion outer membrane</keyword>
<feature type="compositionally biased region" description="Basic and acidic residues" evidence="11">
    <location>
        <begin position="275"/>
        <end position="284"/>
    </location>
</feature>
<dbReference type="VEuPathDB" id="FungiDB:BD410DRAFT_755082"/>
<dbReference type="Gene3D" id="1.25.40.10">
    <property type="entry name" value="Tetratricopeptide repeat domain"/>
    <property type="match status" value="2"/>
</dbReference>
<feature type="region of interest" description="Disordered" evidence="11">
    <location>
        <begin position="600"/>
        <end position="673"/>
    </location>
</feature>
<dbReference type="InterPro" id="IPR011990">
    <property type="entry name" value="TPR-like_helical_dom_sf"/>
</dbReference>
<dbReference type="GO" id="GO:0008320">
    <property type="term" value="F:protein transmembrane transporter activity"/>
    <property type="evidence" value="ECO:0007669"/>
    <property type="project" value="TreeGrafter"/>
</dbReference>
<evidence type="ECO:0000256" key="11">
    <source>
        <dbReference type="SAM" id="MobiDB-lite"/>
    </source>
</evidence>
<dbReference type="PROSITE" id="PS50005">
    <property type="entry name" value="TPR"/>
    <property type="match status" value="1"/>
</dbReference>
<reference evidence="12 13" key="1">
    <citation type="submission" date="2018-06" db="EMBL/GenBank/DDBJ databases">
        <title>A transcriptomic atlas of mushroom development highlights an independent origin of complex multicellularity.</title>
        <authorList>
            <consortium name="DOE Joint Genome Institute"/>
            <person name="Krizsan K."/>
            <person name="Almasi E."/>
            <person name="Merenyi Z."/>
            <person name="Sahu N."/>
            <person name="Viragh M."/>
            <person name="Koszo T."/>
            <person name="Mondo S."/>
            <person name="Kiss B."/>
            <person name="Balint B."/>
            <person name="Kues U."/>
            <person name="Barry K."/>
            <person name="Hegedus J.C."/>
            <person name="Henrissat B."/>
            <person name="Johnson J."/>
            <person name="Lipzen A."/>
            <person name="Ohm R."/>
            <person name="Nagy I."/>
            <person name="Pangilinan J."/>
            <person name="Yan J."/>
            <person name="Xiong Y."/>
            <person name="Grigoriev I.V."/>
            <person name="Hibbett D.S."/>
            <person name="Nagy L.G."/>
        </authorList>
    </citation>
    <scope>NUCLEOTIDE SEQUENCE [LARGE SCALE GENOMIC DNA]</scope>
    <source>
        <strain evidence="12 13">SZMC22713</strain>
    </source>
</reference>
<evidence type="ECO:0000256" key="1">
    <source>
        <dbReference type="ARBA" id="ARBA00004572"/>
    </source>
</evidence>
<dbReference type="GO" id="GO:0045039">
    <property type="term" value="P:protein insertion into mitochondrial inner membrane"/>
    <property type="evidence" value="ECO:0007669"/>
    <property type="project" value="TreeGrafter"/>
</dbReference>
<keyword evidence="5 10" id="KW-0802">TPR repeat</keyword>
<evidence type="ECO:0000256" key="4">
    <source>
        <dbReference type="ARBA" id="ARBA00022787"/>
    </source>
</evidence>
<dbReference type="SMART" id="SM00028">
    <property type="entry name" value="TPR"/>
    <property type="match status" value="9"/>
</dbReference>
<comment type="similarity">
    <text evidence="9">Belongs to the Tom70 family.</text>
</comment>
<evidence type="ECO:0000256" key="7">
    <source>
        <dbReference type="ARBA" id="ARBA00023128"/>
    </source>
</evidence>
<dbReference type="OrthoDB" id="2942533at2759"/>
<dbReference type="AlphaFoldDB" id="A0A4Y7PN13"/>
<evidence type="ECO:0000256" key="3">
    <source>
        <dbReference type="ARBA" id="ARBA00022737"/>
    </source>
</evidence>
<dbReference type="GO" id="GO:0030150">
    <property type="term" value="P:protein import into mitochondrial matrix"/>
    <property type="evidence" value="ECO:0007669"/>
    <property type="project" value="TreeGrafter"/>
</dbReference>
<keyword evidence="8" id="KW-0472">Membrane</keyword>
<evidence type="ECO:0000256" key="10">
    <source>
        <dbReference type="PROSITE-ProRule" id="PRU00339"/>
    </source>
</evidence>
<keyword evidence="2" id="KW-0812">Transmembrane</keyword>
<dbReference type="GO" id="GO:0030943">
    <property type="term" value="F:mitochondrion targeting sequence binding"/>
    <property type="evidence" value="ECO:0007669"/>
    <property type="project" value="TreeGrafter"/>
</dbReference>